<proteinExistence type="predicted"/>
<dbReference type="EMBL" id="JAHLFV010000047">
    <property type="protein sequence ID" value="MBU3849340.1"/>
    <property type="molecule type" value="Genomic_DNA"/>
</dbReference>
<dbReference type="Proteomes" id="UP000823914">
    <property type="component" value="Unassembled WGS sequence"/>
</dbReference>
<reference evidence="1" key="1">
    <citation type="journal article" date="2021" name="PeerJ">
        <title>Extensive microbial diversity within the chicken gut microbiome revealed by metagenomics and culture.</title>
        <authorList>
            <person name="Gilroy R."/>
            <person name="Ravi A."/>
            <person name="Getino M."/>
            <person name="Pursley I."/>
            <person name="Horton D.L."/>
            <person name="Alikhan N.F."/>
            <person name="Baker D."/>
            <person name="Gharbi K."/>
            <person name="Hall N."/>
            <person name="Watson M."/>
            <person name="Adriaenssens E.M."/>
            <person name="Foster-Nyarko E."/>
            <person name="Jarju S."/>
            <person name="Secka A."/>
            <person name="Antonio M."/>
            <person name="Oren A."/>
            <person name="Chaudhuri R.R."/>
            <person name="La Ragione R."/>
            <person name="Hildebrand F."/>
            <person name="Pallen M.J."/>
        </authorList>
    </citation>
    <scope>NUCLEOTIDE SEQUENCE</scope>
    <source>
        <strain evidence="1">Gambia15-2214</strain>
    </source>
</reference>
<reference evidence="1" key="2">
    <citation type="submission" date="2021-04" db="EMBL/GenBank/DDBJ databases">
        <authorList>
            <person name="Gilroy R."/>
        </authorList>
    </citation>
    <scope>NUCLEOTIDE SEQUENCE</scope>
    <source>
        <strain evidence="1">Gambia15-2214</strain>
    </source>
</reference>
<comment type="caution">
    <text evidence="1">The sequence shown here is derived from an EMBL/GenBank/DDBJ whole genome shotgun (WGS) entry which is preliminary data.</text>
</comment>
<feature type="non-terminal residue" evidence="1">
    <location>
        <position position="105"/>
    </location>
</feature>
<dbReference type="AlphaFoldDB" id="A0A9E2L0C7"/>
<gene>
    <name evidence="1" type="ORF">IAA16_02105</name>
</gene>
<organism evidence="1 2">
    <name type="scientific">Candidatus Treponema excrementipullorum</name>
    <dbReference type="NCBI Taxonomy" id="2838768"/>
    <lineage>
        <taxon>Bacteria</taxon>
        <taxon>Pseudomonadati</taxon>
        <taxon>Spirochaetota</taxon>
        <taxon>Spirochaetia</taxon>
        <taxon>Spirochaetales</taxon>
        <taxon>Treponemataceae</taxon>
        <taxon>Treponema</taxon>
    </lineage>
</organism>
<name>A0A9E2L0C7_9SPIR</name>
<accession>A0A9E2L0C7</accession>
<sequence length="105" mass="12353">MEEKTLGGAVNAFEEQFEKFKNSEQEPPVFLNTQREKSVSRIEKKQEKLYHQKIEREYRILLNPDLYYSEHSATALQLETDKKQILQAYNLFKGILEVNATQGDE</sequence>
<evidence type="ECO:0000313" key="1">
    <source>
        <dbReference type="EMBL" id="MBU3849340.1"/>
    </source>
</evidence>
<evidence type="ECO:0000313" key="2">
    <source>
        <dbReference type="Proteomes" id="UP000823914"/>
    </source>
</evidence>
<protein>
    <submittedName>
        <fullName evidence="1">Uncharacterized protein</fullName>
    </submittedName>
</protein>